<keyword evidence="3" id="KW-1185">Reference proteome</keyword>
<reference evidence="2 3" key="1">
    <citation type="submission" date="2019-07" db="EMBL/GenBank/DDBJ databases">
        <title>Finished genome of Venturia effusa.</title>
        <authorList>
            <person name="Young C.A."/>
            <person name="Cox M.P."/>
            <person name="Ganley A.R.D."/>
            <person name="David W.J."/>
        </authorList>
    </citation>
    <scope>NUCLEOTIDE SEQUENCE [LARGE SCALE GENOMIC DNA]</scope>
    <source>
        <strain evidence="3">albino</strain>
    </source>
</reference>
<evidence type="ECO:0000313" key="3">
    <source>
        <dbReference type="Proteomes" id="UP000316270"/>
    </source>
</evidence>
<dbReference type="STRING" id="50376.A0A517KXZ6"/>
<organism evidence="2 3">
    <name type="scientific">Venturia effusa</name>
    <dbReference type="NCBI Taxonomy" id="50376"/>
    <lineage>
        <taxon>Eukaryota</taxon>
        <taxon>Fungi</taxon>
        <taxon>Dikarya</taxon>
        <taxon>Ascomycota</taxon>
        <taxon>Pezizomycotina</taxon>
        <taxon>Dothideomycetes</taxon>
        <taxon>Pleosporomycetidae</taxon>
        <taxon>Venturiales</taxon>
        <taxon>Venturiaceae</taxon>
        <taxon>Venturia</taxon>
    </lineage>
</organism>
<dbReference type="AlphaFoldDB" id="A0A517KXZ6"/>
<accession>A0A517KXZ6</accession>
<gene>
    <name evidence="2" type="ORF">FKW77_010629</name>
</gene>
<name>A0A517KXZ6_9PEZI</name>
<evidence type="ECO:0000256" key="1">
    <source>
        <dbReference type="SAM" id="MobiDB-lite"/>
    </source>
</evidence>
<dbReference type="EMBL" id="CP042185">
    <property type="protein sequence ID" value="QDS68265.1"/>
    <property type="molecule type" value="Genomic_DNA"/>
</dbReference>
<dbReference type="Proteomes" id="UP000316270">
    <property type="component" value="Chromosome 1"/>
</dbReference>
<protein>
    <submittedName>
        <fullName evidence="2">Uncharacterized protein</fullName>
    </submittedName>
</protein>
<evidence type="ECO:0000313" key="2">
    <source>
        <dbReference type="EMBL" id="QDS68265.1"/>
    </source>
</evidence>
<dbReference type="OrthoDB" id="3791134at2759"/>
<feature type="region of interest" description="Disordered" evidence="1">
    <location>
        <begin position="64"/>
        <end position="115"/>
    </location>
</feature>
<proteinExistence type="predicted"/>
<sequence>MASNDNWISKKVQGWVAGIGNAAGGAVNGVGNGVSGAGRGVGNSVTNASRGWADGVRGYGNAIKDSTGASGPRAVTGSNPLGIAGTKGVWAPSTTTKAPRKNGGGTAKNPLGLGK</sequence>